<dbReference type="GO" id="GO:0015629">
    <property type="term" value="C:actin cytoskeleton"/>
    <property type="evidence" value="ECO:0007669"/>
    <property type="project" value="UniProtKB-ARBA"/>
</dbReference>
<dbReference type="GO" id="GO:0031267">
    <property type="term" value="F:small GTPase binding"/>
    <property type="evidence" value="ECO:0007669"/>
    <property type="project" value="InterPro"/>
</dbReference>
<feature type="region of interest" description="Disordered" evidence="3">
    <location>
        <begin position="1"/>
        <end position="94"/>
    </location>
</feature>
<dbReference type="Pfam" id="PF06367">
    <property type="entry name" value="Drf_FH3"/>
    <property type="match status" value="1"/>
</dbReference>
<accession>A0A168T9H6</accession>
<dbReference type="InterPro" id="IPR042201">
    <property type="entry name" value="FH2_Formin_sf"/>
</dbReference>
<name>A0A168T9H6_ABSGL</name>
<dbReference type="Pfam" id="PF02181">
    <property type="entry name" value="FH2"/>
    <property type="match status" value="1"/>
</dbReference>
<dbReference type="Pfam" id="PF06371">
    <property type="entry name" value="Drf_GBD"/>
    <property type="match status" value="1"/>
</dbReference>
<evidence type="ECO:0000259" key="4">
    <source>
        <dbReference type="PROSITE" id="PS51231"/>
    </source>
</evidence>
<dbReference type="InParanoid" id="A0A168T9H6"/>
<dbReference type="GO" id="GO:0003779">
    <property type="term" value="F:actin binding"/>
    <property type="evidence" value="ECO:0007669"/>
    <property type="project" value="InterPro"/>
</dbReference>
<evidence type="ECO:0008006" key="9">
    <source>
        <dbReference type="Google" id="ProtNLM"/>
    </source>
</evidence>
<feature type="compositionally biased region" description="Basic residues" evidence="3">
    <location>
        <begin position="1"/>
        <end position="10"/>
    </location>
</feature>
<dbReference type="SUPFAM" id="SSF48371">
    <property type="entry name" value="ARM repeat"/>
    <property type="match status" value="1"/>
</dbReference>
<proteinExistence type="inferred from homology"/>
<dbReference type="FunCoup" id="A0A168T9H6">
    <property type="interactions" value="186"/>
</dbReference>
<dbReference type="GO" id="GO:0051017">
    <property type="term" value="P:actin filament bundle assembly"/>
    <property type="evidence" value="ECO:0007669"/>
    <property type="project" value="TreeGrafter"/>
</dbReference>
<dbReference type="STRING" id="4829.A0A168T9H6"/>
<feature type="compositionally biased region" description="Basic and acidic residues" evidence="3">
    <location>
        <begin position="1242"/>
        <end position="1255"/>
    </location>
</feature>
<feature type="domain" description="GBD/FH3" evidence="5">
    <location>
        <begin position="91"/>
        <end position="499"/>
    </location>
</feature>
<dbReference type="GO" id="GO:0043332">
    <property type="term" value="C:mating projection tip"/>
    <property type="evidence" value="ECO:0007669"/>
    <property type="project" value="TreeGrafter"/>
</dbReference>
<dbReference type="InterPro" id="IPR051661">
    <property type="entry name" value="Actin_filament_regulator"/>
</dbReference>
<dbReference type="InterPro" id="IPR010473">
    <property type="entry name" value="GTPase-bd"/>
</dbReference>
<dbReference type="InterPro" id="IPR014768">
    <property type="entry name" value="GBD/FH3_dom"/>
</dbReference>
<dbReference type="InterPro" id="IPR015425">
    <property type="entry name" value="FH2_Formin"/>
</dbReference>
<dbReference type="Gene3D" id="1.10.238.150">
    <property type="entry name" value="Formin, FH3 diaphanous domain"/>
    <property type="match status" value="1"/>
</dbReference>
<dbReference type="InterPro" id="IPR010472">
    <property type="entry name" value="FH3_dom"/>
</dbReference>
<organism evidence="7">
    <name type="scientific">Absidia glauca</name>
    <name type="common">Pin mould</name>
    <dbReference type="NCBI Taxonomy" id="4829"/>
    <lineage>
        <taxon>Eukaryota</taxon>
        <taxon>Fungi</taxon>
        <taxon>Fungi incertae sedis</taxon>
        <taxon>Mucoromycota</taxon>
        <taxon>Mucoromycotina</taxon>
        <taxon>Mucoromycetes</taxon>
        <taxon>Mucorales</taxon>
        <taxon>Cunninghamellaceae</taxon>
        <taxon>Absidia</taxon>
    </lineage>
</organism>
<feature type="region of interest" description="Disordered" evidence="3">
    <location>
        <begin position="1178"/>
        <end position="1200"/>
    </location>
</feature>
<dbReference type="InterPro" id="IPR016024">
    <property type="entry name" value="ARM-type_fold"/>
</dbReference>
<dbReference type="GO" id="GO:1903475">
    <property type="term" value="P:mitotic actomyosin contractile ring assembly"/>
    <property type="evidence" value="ECO:0007669"/>
    <property type="project" value="TreeGrafter"/>
</dbReference>
<evidence type="ECO:0000313" key="8">
    <source>
        <dbReference type="Proteomes" id="UP000078561"/>
    </source>
</evidence>
<reference evidence="7" key="1">
    <citation type="submission" date="2016-04" db="EMBL/GenBank/DDBJ databases">
        <authorList>
            <person name="Evans L.H."/>
            <person name="Alamgir A."/>
            <person name="Owens N."/>
            <person name="Weber N.D."/>
            <person name="Virtaneva K."/>
            <person name="Barbian K."/>
            <person name="Babar A."/>
            <person name="Rosenke K."/>
        </authorList>
    </citation>
    <scope>NUCLEOTIDE SEQUENCE [LARGE SCALE GENOMIC DNA]</scope>
    <source>
        <strain evidence="7">CBS 101.48</strain>
    </source>
</reference>
<dbReference type="OrthoDB" id="1104827at2759"/>
<dbReference type="SMART" id="SM00498">
    <property type="entry name" value="FH2"/>
    <property type="match status" value="1"/>
</dbReference>
<evidence type="ECO:0000313" key="7">
    <source>
        <dbReference type="EMBL" id="SAM09699.1"/>
    </source>
</evidence>
<feature type="compositionally biased region" description="Low complexity" evidence="3">
    <location>
        <begin position="17"/>
        <end position="29"/>
    </location>
</feature>
<dbReference type="InterPro" id="IPR014767">
    <property type="entry name" value="DAD_dom"/>
</dbReference>
<evidence type="ECO:0000259" key="6">
    <source>
        <dbReference type="PROSITE" id="PS51444"/>
    </source>
</evidence>
<dbReference type="Gene3D" id="1.20.58.2220">
    <property type="entry name" value="Formin, FH2 domain"/>
    <property type="match status" value="1"/>
</dbReference>
<dbReference type="PROSITE" id="PS51232">
    <property type="entry name" value="GBD_FH3"/>
    <property type="match status" value="1"/>
</dbReference>
<dbReference type="PANTHER" id="PTHR47102:SF2">
    <property type="entry name" value="PROTEIN BNI1"/>
    <property type="match status" value="1"/>
</dbReference>
<dbReference type="GO" id="GO:0051016">
    <property type="term" value="P:barbed-end actin filament capping"/>
    <property type="evidence" value="ECO:0007669"/>
    <property type="project" value="TreeGrafter"/>
</dbReference>
<feature type="domain" description="FH2" evidence="6">
    <location>
        <begin position="785"/>
        <end position="1184"/>
    </location>
</feature>
<comment type="similarity">
    <text evidence="1">Belongs to the formin homology family. BNI1 subfamily.</text>
</comment>
<feature type="region of interest" description="Disordered" evidence="3">
    <location>
        <begin position="707"/>
        <end position="735"/>
    </location>
</feature>
<sequence length="1297" mass="145842">MSKNKSKQRSRTAYDATSPSPSNSTLNNPIHSENNAALPPPRTWSSNTTLDQAYTTSAPSYTLDDYYGGGDDSPTSPQSSHMVEPPPSTTYNGLTEREVEALFEKMLTRRGIHDSNARSAMLSFPTEKKWLMVSQDKQAETTLPAPMASTSSSKRSNNNEYKEPDKSTPEFYIKQFLEPDMSGVTPRLVAHLAVSLRTMPLSWVRQFIESRGLQVITNVIGTLNKREQKTEADLQMEAEILKCFKSLINNRWGAREVISNPQCIYHIVLSLTSPPVTTRKLVCEVLAFVCHVDLPKGQEIVLQGMEKLKEYRHEYGRFDGWLKIVEATLDGRGRMGSLVGASEDIKRLGGAPDNHLGDYALSNMMLVNSIISVIEDSEVRVHLRNQLNACGLQRIMDKMQEYNNANLRRHIAIYKQMSDNDCEDMLETYNDKILNNMDDPRDVFESILHRVEGTRGYDFLLSALQHLLLIQDQGPVQVRYYQLLDNLVTQIVLDRKGLSSDDFSGNVGWSVASLVEKFAEQDQLQSAIAEAKDAKKMYEKAIKEKQELEMEIGLQGDGLVGQLKDKTNSLEDLLRMSRHTITTLQRKLKDVQQEYQTNLAAMNEQLKEMHQLAMDANPDGGANKEQPTHFVIGRDDVSRAYDRLRAQAILEGKPGEDSDSTQEIPKAEGLSDTFKSTLSQQLGPSNVPSGFVIPGTLPLIGSTRRGLHHSLRNGSAPTDDHSNSDQQQRQQQQSDGIKIEFGLKTQVDELLRTSSSPTLVGPTEHADKPIGALAAQLEQQLRKPREGKPLPQRTTSSAADRNLGGLESTERGSIDTSISGTPVPPSPSQVHDKSTTANPPKRRQRQERKQEICILDPKKAYNINIALLAKFKHITFMDVAARILAVDDVLCTENVLINLQMNVPTAEEMGKLSVFVKSASEDQLEQLSKPDAFCVEMMKIDRYKERIDNMLFRISFSEKYQQLAKNMNSVLEASIALKDSASFKELLRLILVLGNFMNGTTFQGGAFGVKISSINKLVDTKGTEGDTTLLHFLVDTVEGKMPRLHGFLDDLQETGHACRVTLQDMVKDYNEIRSGLQKLLQELDNHYGDDYEAPDGDNFAKTMYAFRNDAIDKFEQLEVRYTSMDVAYKDVVTFYGENPDQMKPDEFFGIFKTFTSSWERAMGDNKSARQKLEKMERARRMDEERKERIKAQKLRGVDTSNGKDSWYNGTADTDFMLLDDNNGNDEDKNIMDNLLDKLRAGELDTNTKRRGERSAARQARMQRSESVALQAEDLLKSIQTDDSSSPFVPRSRLLAQN</sequence>
<evidence type="ECO:0000259" key="5">
    <source>
        <dbReference type="PROSITE" id="PS51232"/>
    </source>
</evidence>
<feature type="region of interest" description="Disordered" evidence="3">
    <location>
        <begin position="141"/>
        <end position="166"/>
    </location>
</feature>
<dbReference type="PROSITE" id="PS51231">
    <property type="entry name" value="DAD"/>
    <property type="match status" value="1"/>
</dbReference>
<dbReference type="SMART" id="SM01139">
    <property type="entry name" value="Drf_FH3"/>
    <property type="match status" value="1"/>
</dbReference>
<dbReference type="Proteomes" id="UP000078561">
    <property type="component" value="Unassembled WGS sequence"/>
</dbReference>
<feature type="compositionally biased region" description="Polar residues" evidence="3">
    <location>
        <begin position="43"/>
        <end position="60"/>
    </location>
</feature>
<dbReference type="Gene3D" id="1.25.10.10">
    <property type="entry name" value="Leucine-rich Repeat Variant"/>
    <property type="match status" value="1"/>
</dbReference>
<keyword evidence="2" id="KW-0175">Coiled coil</keyword>
<dbReference type="SUPFAM" id="SSF101447">
    <property type="entry name" value="Formin homology 2 domain (FH2 domain)"/>
    <property type="match status" value="1"/>
</dbReference>
<feature type="coiled-coil region" evidence="2">
    <location>
        <begin position="521"/>
        <end position="612"/>
    </location>
</feature>
<dbReference type="InterPro" id="IPR011989">
    <property type="entry name" value="ARM-like"/>
</dbReference>
<dbReference type="SMART" id="SM01140">
    <property type="entry name" value="Drf_GBD"/>
    <property type="match status" value="1"/>
</dbReference>
<dbReference type="PROSITE" id="PS51444">
    <property type="entry name" value="FH2"/>
    <property type="match status" value="1"/>
</dbReference>
<gene>
    <name evidence="7" type="primary">ABSGL_15400.1 scaffold 16614</name>
</gene>
<dbReference type="PANTHER" id="PTHR47102">
    <property type="entry name" value="PROTEIN BNI1"/>
    <property type="match status" value="1"/>
</dbReference>
<feature type="region of interest" description="Disordered" evidence="3">
    <location>
        <begin position="783"/>
        <end position="850"/>
    </location>
</feature>
<dbReference type="OMA" id="NHYWKAR"/>
<protein>
    <recommendedName>
        <fullName evidence="9">FH2 domain-containing protein</fullName>
    </recommendedName>
</protein>
<feature type="compositionally biased region" description="Basic and acidic residues" evidence="3">
    <location>
        <begin position="1178"/>
        <end position="1190"/>
    </location>
</feature>
<evidence type="ECO:0000256" key="3">
    <source>
        <dbReference type="SAM" id="MobiDB-lite"/>
    </source>
</evidence>
<feature type="compositionally biased region" description="Polar residues" evidence="3">
    <location>
        <begin position="148"/>
        <end position="159"/>
    </location>
</feature>
<feature type="region of interest" description="Disordered" evidence="3">
    <location>
        <begin position="1242"/>
        <end position="1267"/>
    </location>
</feature>
<dbReference type="GO" id="GO:0005938">
    <property type="term" value="C:cell cortex"/>
    <property type="evidence" value="ECO:0007669"/>
    <property type="project" value="UniProtKB-ARBA"/>
</dbReference>
<dbReference type="GO" id="GO:0032153">
    <property type="term" value="C:cell division site"/>
    <property type="evidence" value="ECO:0007669"/>
    <property type="project" value="TreeGrafter"/>
</dbReference>
<keyword evidence="8" id="KW-1185">Reference proteome</keyword>
<feature type="domain" description="DAD" evidence="4">
    <location>
        <begin position="1224"/>
        <end position="1256"/>
    </location>
</feature>
<evidence type="ECO:0000256" key="1">
    <source>
        <dbReference type="ARBA" id="ARBA00037935"/>
    </source>
</evidence>
<feature type="compositionally biased region" description="Low complexity" evidence="3">
    <location>
        <begin position="1256"/>
        <end position="1266"/>
    </location>
</feature>
<evidence type="ECO:0000256" key="2">
    <source>
        <dbReference type="SAM" id="Coils"/>
    </source>
</evidence>
<dbReference type="EMBL" id="LT555165">
    <property type="protein sequence ID" value="SAM09699.1"/>
    <property type="molecule type" value="Genomic_DNA"/>
</dbReference>